<evidence type="ECO:0000259" key="9">
    <source>
        <dbReference type="SMART" id="SM01349"/>
    </source>
</evidence>
<evidence type="ECO:0000313" key="11">
    <source>
        <dbReference type="Proteomes" id="UP001396898"/>
    </source>
</evidence>
<comment type="function">
    <text evidence="7">Microtubule binding protein that promotes the stabilization of dynamic microtubules. Required for mitotic spindle formation.</text>
</comment>
<proteinExistence type="inferred from homology"/>
<dbReference type="Proteomes" id="UP001396898">
    <property type="component" value="Unassembled WGS sequence"/>
</dbReference>
<feature type="region of interest" description="Disordered" evidence="8">
    <location>
        <begin position="233"/>
        <end position="278"/>
    </location>
</feature>
<evidence type="ECO:0000256" key="2">
    <source>
        <dbReference type="ARBA" id="ARBA00009549"/>
    </source>
</evidence>
<dbReference type="EMBL" id="JAQQWI010000007">
    <property type="protein sequence ID" value="KAK8028202.1"/>
    <property type="molecule type" value="Genomic_DNA"/>
</dbReference>
<evidence type="ECO:0000313" key="10">
    <source>
        <dbReference type="EMBL" id="KAK8028202.1"/>
    </source>
</evidence>
<feature type="region of interest" description="Disordered" evidence="8">
    <location>
        <begin position="509"/>
        <end position="544"/>
    </location>
</feature>
<evidence type="ECO:0000256" key="7">
    <source>
        <dbReference type="ARBA" id="ARBA00024889"/>
    </source>
</evidence>
<comment type="subcellular location">
    <subcellularLocation>
        <location evidence="1">Cytoplasm</location>
        <location evidence="1">Cytoskeleton</location>
        <location evidence="1">Spindle</location>
    </subcellularLocation>
</comment>
<feature type="region of interest" description="Disordered" evidence="8">
    <location>
        <begin position="810"/>
        <end position="865"/>
    </location>
</feature>
<dbReference type="InterPro" id="IPR024395">
    <property type="entry name" value="CLASP_N_dom"/>
</dbReference>
<dbReference type="Pfam" id="PF12348">
    <property type="entry name" value="CLASP_N"/>
    <property type="match status" value="2"/>
</dbReference>
<keyword evidence="6" id="KW-0131">Cell cycle</keyword>
<keyword evidence="11" id="KW-1185">Reference proteome</keyword>
<dbReference type="InterPro" id="IPR016024">
    <property type="entry name" value="ARM-type_fold"/>
</dbReference>
<feature type="domain" description="TOG" evidence="9">
    <location>
        <begin position="3"/>
        <end position="218"/>
    </location>
</feature>
<comment type="subunit">
    <text evidence="3">Interacts with microtubules.</text>
</comment>
<comment type="caution">
    <text evidence="10">The sequence shown here is derived from an EMBL/GenBank/DDBJ whole genome shotgun (WGS) entry which is preliminary data.</text>
</comment>
<feature type="domain" description="TOG" evidence="9">
    <location>
        <begin position="285"/>
        <end position="512"/>
    </location>
</feature>
<keyword evidence="5" id="KW-0493">Microtubule</keyword>
<evidence type="ECO:0000256" key="3">
    <source>
        <dbReference type="ARBA" id="ARBA00011375"/>
    </source>
</evidence>
<feature type="compositionally biased region" description="Low complexity" evidence="8">
    <location>
        <begin position="812"/>
        <end position="828"/>
    </location>
</feature>
<comment type="similarity">
    <text evidence="2">Belongs to the CLASP family.</text>
</comment>
<evidence type="ECO:0000256" key="1">
    <source>
        <dbReference type="ARBA" id="ARBA00004186"/>
    </source>
</evidence>
<organism evidence="10 11">
    <name type="scientific">Apiospora marii</name>
    <dbReference type="NCBI Taxonomy" id="335849"/>
    <lineage>
        <taxon>Eukaryota</taxon>
        <taxon>Fungi</taxon>
        <taxon>Dikarya</taxon>
        <taxon>Ascomycota</taxon>
        <taxon>Pezizomycotina</taxon>
        <taxon>Sordariomycetes</taxon>
        <taxon>Xylariomycetidae</taxon>
        <taxon>Amphisphaeriales</taxon>
        <taxon>Apiosporaceae</taxon>
        <taxon>Apiospora</taxon>
    </lineage>
</organism>
<protein>
    <submittedName>
        <fullName evidence="10">Clasp N terminal-domain-containing protein</fullName>
    </submittedName>
</protein>
<feature type="region of interest" description="Disordered" evidence="8">
    <location>
        <begin position="568"/>
        <end position="798"/>
    </location>
</feature>
<evidence type="ECO:0000256" key="5">
    <source>
        <dbReference type="ARBA" id="ARBA00022701"/>
    </source>
</evidence>
<feature type="compositionally biased region" description="Polar residues" evidence="8">
    <location>
        <begin position="256"/>
        <end position="266"/>
    </location>
</feature>
<dbReference type="InterPro" id="IPR011989">
    <property type="entry name" value="ARM-like"/>
</dbReference>
<dbReference type="InterPro" id="IPR034085">
    <property type="entry name" value="TOG"/>
</dbReference>
<feature type="compositionally biased region" description="Polar residues" evidence="8">
    <location>
        <begin position="509"/>
        <end position="519"/>
    </location>
</feature>
<keyword evidence="6" id="KW-0498">Mitosis</keyword>
<sequence length="1177" mass="128084">MAEKLTEQQVADLMAILKKDVSVDVKAQQVTAAKSAIKQHNVPDTCVAPLFEALRLASSSQHSALVNAGFTALNHLLTRLSRQEPKYILREAKYTMPLIVEKLGDTKDKFRTLAIQAMTTMYGAAPVEAERFVRNVAMAGKNPRAKESSMQWLVQMHKEHGLQFRVYVPTLMELLEDADGMVRDVAKATVIELFRDSPGAAKSDLKKQLKNFKVRPAIEAAIVKELVPGPATAKRAMPEERPDSAPLVRPRGNLAASVSSMSSERPTTPAPELRSEPVDPAYVNTSRELEDIFRDMLPWFEGKETEQNWLKREESTTKLRKLIAGNVPQDFPDQFLASCKSMLDGIIKACLTLRTSLAKEACALVQDMALAFGPGMDPMVELLMQTFIKLCAATKKLMSQLSNVCVDTILGRCTYNARIMQHIWGACQDKNVQPRTYVTGWLKTLIKKEAHHKNHLDLDLLEKCIKKGLGDANPGVREQMRSTYWLFATVWPARAEVIMENLDSTAQKLLQKDPNNPNSPKKGAEPAARPGMGFSKSTMSTASKPSLRDAMMAQKKALAVKNLPARPGSAMATISPQRPASTLSHSSSTQPSAGASTNQTRVKAAAGHGGMSAAPTRPVRKRPEMGQRPEMAPRPATAGPYAGRNNDGLLSGRSSPVETKSKVSAPKAISGSPRRTAPRPRPGHQPTLSESSTMSPPRPTTTTKATAAESPRPTPVKAQTTMAGFDPSGSPTKADEEFSLVVPSATEPKEIAIPAPEREASVVPEPQEVQEELAAHVEPTTPVETIGSPEPAESAEPEEPFVLVEALEPTEAAEPMEVSEPVEVSEPMEVPEPREISEPMVIVQPEEANGSEQTREPHPETPSKTLKVYEDPLTAQPPSTSPQPATNGDSIRPVLEARHVNEDAGRLSLNANAVGAAGEDPPVSPDKARQNTRILDSGTARVKSRNLDVHGFRKLQSLIRNNKGLFTDDKFDALLVGLFQYLEAPLADLSTEKIQDVKAQVLATIKLLLKNLRDNFQPHVSRGLEALLATRAAYEARTHIVSGMELLADELVLLGDADEITVTMTRRLGDLETDAAGSRSLGMGLHVLKQVIDTRPTFTPNDTEIGGLASLAARCLESRESGVRMEAVQLCVALHARVGEHKFWECMKGVKDDPKSLITYYVVKRQRETSAGPAAAA</sequence>
<keyword evidence="4" id="KW-0132">Cell division</keyword>
<feature type="compositionally biased region" description="Low complexity" evidence="8">
    <location>
        <begin position="691"/>
        <end position="708"/>
    </location>
</feature>
<dbReference type="Gene3D" id="1.25.10.10">
    <property type="entry name" value="Leucine-rich Repeat Variant"/>
    <property type="match status" value="3"/>
</dbReference>
<evidence type="ECO:0000256" key="6">
    <source>
        <dbReference type="ARBA" id="ARBA00022776"/>
    </source>
</evidence>
<gene>
    <name evidence="10" type="ORF">PG991_005258</name>
</gene>
<evidence type="ECO:0000256" key="8">
    <source>
        <dbReference type="SAM" id="MobiDB-lite"/>
    </source>
</evidence>
<reference evidence="10 11" key="1">
    <citation type="submission" date="2023-01" db="EMBL/GenBank/DDBJ databases">
        <title>Analysis of 21 Apiospora genomes using comparative genomics revels a genus with tremendous synthesis potential of carbohydrate active enzymes and secondary metabolites.</title>
        <authorList>
            <person name="Sorensen T."/>
        </authorList>
    </citation>
    <scope>NUCLEOTIDE SEQUENCE [LARGE SCALE GENOMIC DNA]</scope>
    <source>
        <strain evidence="10 11">CBS 20057</strain>
    </source>
</reference>
<feature type="compositionally biased region" description="Polar residues" evidence="8">
    <location>
        <begin position="535"/>
        <end position="544"/>
    </location>
</feature>
<name>A0ABR1S8Q1_9PEZI</name>
<dbReference type="SMART" id="SM01349">
    <property type="entry name" value="TOG"/>
    <property type="match status" value="2"/>
</dbReference>
<evidence type="ECO:0000256" key="4">
    <source>
        <dbReference type="ARBA" id="ARBA00022618"/>
    </source>
</evidence>
<dbReference type="PANTHER" id="PTHR21567">
    <property type="entry name" value="CLASP"/>
    <property type="match status" value="1"/>
</dbReference>
<accession>A0ABR1S8Q1</accession>
<dbReference type="PANTHER" id="PTHR21567:SF9">
    <property type="entry name" value="CLIP-ASSOCIATING PROTEIN"/>
    <property type="match status" value="1"/>
</dbReference>
<feature type="compositionally biased region" description="Low complexity" evidence="8">
    <location>
        <begin position="579"/>
        <end position="593"/>
    </location>
</feature>
<dbReference type="SUPFAM" id="SSF48371">
    <property type="entry name" value="ARM repeat"/>
    <property type="match status" value="1"/>
</dbReference>